<comment type="caution">
    <text evidence="1">The sequence shown here is derived from an EMBL/GenBank/DDBJ whole genome shotgun (WGS) entry which is preliminary data.</text>
</comment>
<dbReference type="InterPro" id="IPR007404">
    <property type="entry name" value="YdjM-like"/>
</dbReference>
<gene>
    <name evidence="1" type="ORF">SC09_contig8orf00084</name>
</gene>
<dbReference type="PATRIC" id="fig|1423.173.peg.4888"/>
<sequence>MMYPTHKKLGYAFGLAGIPIVSAISTSELVQNNNLLPAFGIDTLELSNPFSIIYYALIVCTALWASLYGAGFPDIDSPGSIPANANVFNKGLSYIYRITGVHHRGKFSHGVDSLTIVFLITYCFITFLVPTAMTGLLTDDSLSNNMYLFMLNFGKGGAFISLAQVFVIFSWIGAMSHMFGDMSTREGVYLSGVAALVTNNRTKVKIVPTFIIKPFGNFVDTSQWFSTDSNWEISFRQAVNIVIYILAGVNILYFLGVSIF</sequence>
<dbReference type="Pfam" id="PF04307">
    <property type="entry name" value="YdjM"/>
    <property type="match status" value="1"/>
</dbReference>
<name>A0A0D1KMM9_BACIU</name>
<protein>
    <submittedName>
        <fullName evidence="1">Uncharacterized protein</fullName>
    </submittedName>
</protein>
<dbReference type="EMBL" id="JXBC01000014">
    <property type="protein sequence ID" value="KIU04441.1"/>
    <property type="molecule type" value="Genomic_DNA"/>
</dbReference>
<dbReference type="Proteomes" id="UP000032247">
    <property type="component" value="Unassembled WGS sequence"/>
</dbReference>
<dbReference type="AlphaFoldDB" id="A0A0D1KMM9"/>
<accession>A0A0D1KMM9</accession>
<organism evidence="1 2">
    <name type="scientific">Bacillus subtilis</name>
    <dbReference type="NCBI Taxonomy" id="1423"/>
    <lineage>
        <taxon>Bacteria</taxon>
        <taxon>Bacillati</taxon>
        <taxon>Bacillota</taxon>
        <taxon>Bacilli</taxon>
        <taxon>Bacillales</taxon>
        <taxon>Bacillaceae</taxon>
        <taxon>Bacillus</taxon>
    </lineage>
</organism>
<evidence type="ECO:0000313" key="1">
    <source>
        <dbReference type="EMBL" id="KIU04441.1"/>
    </source>
</evidence>
<dbReference type="RefSeq" id="WP_043859045.1">
    <property type="nucleotide sequence ID" value="NZ_CP141998.1"/>
</dbReference>
<reference evidence="1 2" key="1">
    <citation type="submission" date="2014-12" db="EMBL/GenBank/DDBJ databases">
        <title>Comparative genome analysis of Bacillus coagulans HM-08, Clostridium butyricum HM-68, Bacillus subtilis HM-66 and Bacillus licheniformis BL-09.</title>
        <authorList>
            <person name="Zhang H."/>
        </authorList>
    </citation>
    <scope>NUCLEOTIDE SEQUENCE [LARGE SCALE GENOMIC DNA]</scope>
    <source>
        <strain evidence="1 2">HM-66</strain>
    </source>
</reference>
<proteinExistence type="predicted"/>
<evidence type="ECO:0000313" key="2">
    <source>
        <dbReference type="Proteomes" id="UP000032247"/>
    </source>
</evidence>